<dbReference type="EMBL" id="JBHLXP010000001">
    <property type="protein sequence ID" value="MFC0047660.1"/>
    <property type="molecule type" value="Genomic_DNA"/>
</dbReference>
<evidence type="ECO:0000256" key="1">
    <source>
        <dbReference type="ARBA" id="ARBA00010491"/>
    </source>
</evidence>
<protein>
    <recommendedName>
        <fullName evidence="6">Dipeptidyl-peptidase</fullName>
        <ecNumber evidence="6">3.4.14.-</ecNumber>
    </recommendedName>
</protein>
<keyword evidence="6" id="KW-0720">Serine protease</keyword>
<dbReference type="PANTHER" id="PTHR38469">
    <property type="entry name" value="PERIPLASMIC PEPTIDASE SUBFAMILY S1B"/>
    <property type="match status" value="1"/>
</dbReference>
<sequence length="723" mass="79836">MKNSVLALSVCSILTAALANADEGMWQPHQLPELEAVLKAKGLQIDAKSIAELTAFPMNAVISLGGCTASFVSKQGLALTNHHCAYSSIQHNSTAQNNLIERGFLAKTPAEELPAAPGSKILVTEAVSNVTQQIKQELTPQLQGKDRFDKIDQLRKELVAECEATAGYRCDVYSFHGGLEYYLIKQLEIRDVRLVHAPPGGVGVFGGDIDNWMWPRHTGDYAFYRAYVGKDGKPADYSADNVAFVPPSALKVSAKGVQQGDFVMVLGYPGRTNRYNTAFEVRNQFTTVLPAARQYRQEAIALIKQHAAEGSEARIKYESILAGLANYAKNYDGMIQTYQKGTTQQRKDEFEAILHRWIEAEPSRKAKYKPALLSLQQLLDADTATQQRDLILNYFGYAQLFSTSRKLYRLALEQQKPDEERETGFQQRDQERFKAGLKRMSRSFDGAVDLEIALHFLKHYAALPKPQRLAAFDQYFGIAEGFDEAAVRAKLVQIYQTSLLSDEVERLAWIGKSVEEFKTSQDPAIQFAVALADIDLQLENDSKNYAGKLAVARPKVMEAVIAFNKASQKPVYADANGTLRVTFGEVKGYQPRDGVAYQPFTTLKGISEKHTGQSPFNAPAAQLAAIAGGDFSAYAHPELKTVPVNFLSTVDTTGGNSGSPTLNGKAELVGLLFDGVIEGIIGNYDYDPALNRSIHVDSRYLLWQMEKVDGATNLTAEMEIVRE</sequence>
<evidence type="ECO:0000256" key="6">
    <source>
        <dbReference type="RuleBase" id="RU366067"/>
    </source>
</evidence>
<dbReference type="InterPro" id="IPR009003">
    <property type="entry name" value="Peptidase_S1_PA"/>
</dbReference>
<keyword evidence="8" id="KW-1185">Reference proteome</keyword>
<proteinExistence type="inferred from homology"/>
<comment type="similarity">
    <text evidence="1 6">Belongs to the peptidase S46 family.</text>
</comment>
<dbReference type="Proteomes" id="UP001589813">
    <property type="component" value="Unassembled WGS sequence"/>
</dbReference>
<comment type="function">
    <text evidence="6">Catalyzes the removal of dipeptides from the N-terminus of oligopeptides.</text>
</comment>
<comment type="caution">
    <text evidence="7">The sequence shown here is derived from an EMBL/GenBank/DDBJ whole genome shotgun (WGS) entry which is preliminary data.</text>
</comment>
<evidence type="ECO:0000313" key="7">
    <source>
        <dbReference type="EMBL" id="MFC0047660.1"/>
    </source>
</evidence>
<organism evidence="7 8">
    <name type="scientific">Rheinheimera tilapiae</name>
    <dbReference type="NCBI Taxonomy" id="875043"/>
    <lineage>
        <taxon>Bacteria</taxon>
        <taxon>Pseudomonadati</taxon>
        <taxon>Pseudomonadota</taxon>
        <taxon>Gammaproteobacteria</taxon>
        <taxon>Chromatiales</taxon>
        <taxon>Chromatiaceae</taxon>
        <taxon>Rheinheimera</taxon>
    </lineage>
</organism>
<dbReference type="SUPFAM" id="SSF50494">
    <property type="entry name" value="Trypsin-like serine proteases"/>
    <property type="match status" value="1"/>
</dbReference>
<evidence type="ECO:0000256" key="5">
    <source>
        <dbReference type="ARBA" id="ARBA00022801"/>
    </source>
</evidence>
<reference evidence="7 8" key="1">
    <citation type="submission" date="2024-09" db="EMBL/GenBank/DDBJ databases">
        <authorList>
            <person name="Sun Q."/>
            <person name="Mori K."/>
        </authorList>
    </citation>
    <scope>NUCLEOTIDE SEQUENCE [LARGE SCALE GENOMIC DNA]</scope>
    <source>
        <strain evidence="7 8">KCTC 23315</strain>
    </source>
</reference>
<feature type="chain" id="PRO_5044965184" description="Dipeptidyl-peptidase" evidence="6">
    <location>
        <begin position="22"/>
        <end position="723"/>
    </location>
</feature>
<feature type="signal peptide" evidence="6">
    <location>
        <begin position="1"/>
        <end position="21"/>
    </location>
</feature>
<keyword evidence="4 6" id="KW-0732">Signal</keyword>
<evidence type="ECO:0000256" key="2">
    <source>
        <dbReference type="ARBA" id="ARBA00022438"/>
    </source>
</evidence>
<evidence type="ECO:0000256" key="4">
    <source>
        <dbReference type="ARBA" id="ARBA00022729"/>
    </source>
</evidence>
<dbReference type="RefSeq" id="WP_377241124.1">
    <property type="nucleotide sequence ID" value="NZ_JBHLXP010000001.1"/>
</dbReference>
<name>A0ABV6B9V9_9GAMM</name>
<evidence type="ECO:0000313" key="8">
    <source>
        <dbReference type="Proteomes" id="UP001589813"/>
    </source>
</evidence>
<dbReference type="InterPro" id="IPR019500">
    <property type="entry name" value="Pep_S46"/>
</dbReference>
<dbReference type="Pfam" id="PF10459">
    <property type="entry name" value="Peptidase_S46"/>
    <property type="match status" value="1"/>
</dbReference>
<dbReference type="PANTHER" id="PTHR38469:SF1">
    <property type="entry name" value="PERIPLASMIC PEPTIDASE SUBFAMILY S1B"/>
    <property type="match status" value="1"/>
</dbReference>
<evidence type="ECO:0000256" key="3">
    <source>
        <dbReference type="ARBA" id="ARBA00022670"/>
    </source>
</evidence>
<accession>A0ABV6B9V9</accession>
<keyword evidence="5 6" id="KW-0378">Hydrolase</keyword>
<dbReference type="EC" id="3.4.14.-" evidence="6"/>
<keyword evidence="2 6" id="KW-0031">Aminopeptidase</keyword>
<keyword evidence="3 6" id="KW-0645">Protease</keyword>
<gene>
    <name evidence="7" type="ORF">ACFFJP_05100</name>
</gene>